<dbReference type="Proteomes" id="UP000606974">
    <property type="component" value="Unassembled WGS sequence"/>
</dbReference>
<proteinExistence type="predicted"/>
<name>A0A8H7E405_9EURO</name>
<gene>
    <name evidence="1" type="ORF">GJ744_009106</name>
</gene>
<keyword evidence="2" id="KW-1185">Reference proteome</keyword>
<dbReference type="AlphaFoldDB" id="A0A8H7E405"/>
<comment type="caution">
    <text evidence="1">The sequence shown here is derived from an EMBL/GenBank/DDBJ whole genome shotgun (WGS) entry which is preliminary data.</text>
</comment>
<dbReference type="SUPFAM" id="SSF52540">
    <property type="entry name" value="P-loop containing nucleoside triphosphate hydrolases"/>
    <property type="match status" value="1"/>
</dbReference>
<dbReference type="EMBL" id="JAACFV010000052">
    <property type="protein sequence ID" value="KAF7508557.1"/>
    <property type="molecule type" value="Genomic_DNA"/>
</dbReference>
<organism evidence="1 2">
    <name type="scientific">Endocarpon pusillum</name>
    <dbReference type="NCBI Taxonomy" id="364733"/>
    <lineage>
        <taxon>Eukaryota</taxon>
        <taxon>Fungi</taxon>
        <taxon>Dikarya</taxon>
        <taxon>Ascomycota</taxon>
        <taxon>Pezizomycotina</taxon>
        <taxon>Eurotiomycetes</taxon>
        <taxon>Chaetothyriomycetidae</taxon>
        <taxon>Verrucariales</taxon>
        <taxon>Verrucariaceae</taxon>
        <taxon>Endocarpon</taxon>
    </lineage>
</organism>
<dbReference type="InterPro" id="IPR027417">
    <property type="entry name" value="P-loop_NTPase"/>
</dbReference>
<reference evidence="1" key="1">
    <citation type="submission" date="2020-02" db="EMBL/GenBank/DDBJ databases">
        <authorList>
            <person name="Palmer J.M."/>
        </authorList>
    </citation>
    <scope>NUCLEOTIDE SEQUENCE</scope>
    <source>
        <strain evidence="1">EPUS1.4</strain>
        <tissue evidence="1">Thallus</tissue>
    </source>
</reference>
<dbReference type="Gene3D" id="3.40.50.300">
    <property type="entry name" value="P-loop containing nucleotide triphosphate hydrolases"/>
    <property type="match status" value="1"/>
</dbReference>
<dbReference type="OrthoDB" id="5986190at2759"/>
<evidence type="ECO:0000313" key="1">
    <source>
        <dbReference type="EMBL" id="KAF7508557.1"/>
    </source>
</evidence>
<evidence type="ECO:0000313" key="2">
    <source>
        <dbReference type="Proteomes" id="UP000606974"/>
    </source>
</evidence>
<protein>
    <submittedName>
        <fullName evidence="1">Uncharacterized protein</fullName>
    </submittedName>
</protein>
<accession>A0A8H7E405</accession>
<sequence length="219" mass="24553">MQAAPLEVHEEGSRFGNTHAFHSQAFHGNFHGLTINPTAACQAPVPVFQGQYVYSSLRPTANYVHRPQLHKEIREQLHDRKDENGEDVQVLTVWGLDYKAVFWIEAGSKETTERDYIQIYGLYGRPTRACPETPPLEDAVPAVKRCFQGQEGRWLVVLDSADTIDNEQDQAYIDLAYFLPDAPGVHVIITSRSSTAQEMTGLEGVAVVEMEPLEAIEPF</sequence>